<dbReference type="HOGENOM" id="CLU_2251078_0_0_1"/>
<proteinExistence type="predicted"/>
<evidence type="ECO:0000313" key="2">
    <source>
        <dbReference type="EMBL" id="KIM77663.1"/>
    </source>
</evidence>
<dbReference type="AlphaFoldDB" id="A0A0C3AUR4"/>
<feature type="region of interest" description="Disordered" evidence="1">
    <location>
        <begin position="85"/>
        <end position="104"/>
    </location>
</feature>
<protein>
    <submittedName>
        <fullName evidence="2">Uncharacterized protein</fullName>
    </submittedName>
</protein>
<dbReference type="EMBL" id="KN833022">
    <property type="protein sequence ID" value="KIM77663.1"/>
    <property type="molecule type" value="Genomic_DNA"/>
</dbReference>
<keyword evidence="3" id="KW-1185">Reference proteome</keyword>
<dbReference type="Proteomes" id="UP000054166">
    <property type="component" value="Unassembled WGS sequence"/>
</dbReference>
<reference evidence="2 3" key="1">
    <citation type="submission" date="2014-04" db="EMBL/GenBank/DDBJ databases">
        <authorList>
            <consortium name="DOE Joint Genome Institute"/>
            <person name="Kuo A."/>
            <person name="Tarkka M."/>
            <person name="Buscot F."/>
            <person name="Kohler A."/>
            <person name="Nagy L.G."/>
            <person name="Floudas D."/>
            <person name="Copeland A."/>
            <person name="Barry K.W."/>
            <person name="Cichocki N."/>
            <person name="Veneault-Fourrey C."/>
            <person name="LaButti K."/>
            <person name="Lindquist E.A."/>
            <person name="Lipzen A."/>
            <person name="Lundell T."/>
            <person name="Morin E."/>
            <person name="Murat C."/>
            <person name="Sun H."/>
            <person name="Tunlid A."/>
            <person name="Henrissat B."/>
            <person name="Grigoriev I.V."/>
            <person name="Hibbett D.S."/>
            <person name="Martin F."/>
            <person name="Nordberg H.P."/>
            <person name="Cantor M.N."/>
            <person name="Hua S.X."/>
        </authorList>
    </citation>
    <scope>NUCLEOTIDE SEQUENCE [LARGE SCALE GENOMIC DNA]</scope>
    <source>
        <strain evidence="2 3">F 1598</strain>
    </source>
</reference>
<sequence>MNYPAVRHRHLHGLWLYSRLSGSSSSTTPLAIIIYPFCPAFPDIRFLSTHDLIRTKPRVPMNKFVIEWETNLLTFRTSVRFKSKHEPDAGIPTNSNTTTVKQAL</sequence>
<organism evidence="2 3">
    <name type="scientific">Piloderma croceum (strain F 1598)</name>
    <dbReference type="NCBI Taxonomy" id="765440"/>
    <lineage>
        <taxon>Eukaryota</taxon>
        <taxon>Fungi</taxon>
        <taxon>Dikarya</taxon>
        <taxon>Basidiomycota</taxon>
        <taxon>Agaricomycotina</taxon>
        <taxon>Agaricomycetes</taxon>
        <taxon>Agaricomycetidae</taxon>
        <taxon>Atheliales</taxon>
        <taxon>Atheliaceae</taxon>
        <taxon>Piloderma</taxon>
    </lineage>
</organism>
<accession>A0A0C3AUR4</accession>
<evidence type="ECO:0000256" key="1">
    <source>
        <dbReference type="SAM" id="MobiDB-lite"/>
    </source>
</evidence>
<name>A0A0C3AUR4_PILCF</name>
<reference evidence="3" key="2">
    <citation type="submission" date="2015-01" db="EMBL/GenBank/DDBJ databases">
        <title>Evolutionary Origins and Diversification of the Mycorrhizal Mutualists.</title>
        <authorList>
            <consortium name="DOE Joint Genome Institute"/>
            <consortium name="Mycorrhizal Genomics Consortium"/>
            <person name="Kohler A."/>
            <person name="Kuo A."/>
            <person name="Nagy L.G."/>
            <person name="Floudas D."/>
            <person name="Copeland A."/>
            <person name="Barry K.W."/>
            <person name="Cichocki N."/>
            <person name="Veneault-Fourrey C."/>
            <person name="LaButti K."/>
            <person name="Lindquist E.A."/>
            <person name="Lipzen A."/>
            <person name="Lundell T."/>
            <person name="Morin E."/>
            <person name="Murat C."/>
            <person name="Riley R."/>
            <person name="Ohm R."/>
            <person name="Sun H."/>
            <person name="Tunlid A."/>
            <person name="Henrissat B."/>
            <person name="Grigoriev I.V."/>
            <person name="Hibbett D.S."/>
            <person name="Martin F."/>
        </authorList>
    </citation>
    <scope>NUCLEOTIDE SEQUENCE [LARGE SCALE GENOMIC DNA]</scope>
    <source>
        <strain evidence="3">F 1598</strain>
    </source>
</reference>
<evidence type="ECO:0000313" key="3">
    <source>
        <dbReference type="Proteomes" id="UP000054166"/>
    </source>
</evidence>
<dbReference type="InParanoid" id="A0A0C3AUR4"/>
<feature type="compositionally biased region" description="Polar residues" evidence="1">
    <location>
        <begin position="92"/>
        <end position="104"/>
    </location>
</feature>
<gene>
    <name evidence="2" type="ORF">PILCRDRAFT_825103</name>
</gene>